<evidence type="ECO:0000313" key="2">
    <source>
        <dbReference type="Proteomes" id="UP000018438"/>
    </source>
</evidence>
<sequence length="256" mass="28063">MTTDSLMQRMIAAGVDIMNPQAVFDFYHNQDNATPIDFNLLKNYVNTWIADAILGKADKADLDLKADIEALEFKVNRNELQAYALKDDLSTKAEQSAVSALDATKADKAAVNQQLDSKLDRSEYHQHFRGLFTTADALHEQVTDAVAGDYAHVDAGPGEPTEIHAYDVDDGIWRKQGSNGISVTSTDSIPEGNNNLYFQAERVKNVVKGMNSGELPEGTNLYYTDARVSAVVGPMITPLQNQIGEIDQLLTQLLGV</sequence>
<dbReference type="EMBL" id="APPI01000003">
    <property type="protein sequence ID" value="ENV14742.1"/>
    <property type="molecule type" value="Genomic_DNA"/>
</dbReference>
<proteinExistence type="predicted"/>
<organism evidence="1 2">
    <name type="scientific">Acinetobacter schindleri NIPH 900</name>
    <dbReference type="NCBI Taxonomy" id="1217675"/>
    <lineage>
        <taxon>Bacteria</taxon>
        <taxon>Pseudomonadati</taxon>
        <taxon>Pseudomonadota</taxon>
        <taxon>Gammaproteobacteria</taxon>
        <taxon>Moraxellales</taxon>
        <taxon>Moraxellaceae</taxon>
        <taxon>Acinetobacter</taxon>
    </lineage>
</organism>
<dbReference type="PATRIC" id="fig|1217675.3.peg.82"/>
<dbReference type="Proteomes" id="UP000018438">
    <property type="component" value="Unassembled WGS sequence"/>
</dbReference>
<dbReference type="HOGENOM" id="CLU_1084299_0_0_6"/>
<dbReference type="AlphaFoldDB" id="N8WRK1"/>
<accession>N8WRK1</accession>
<gene>
    <name evidence="1" type="ORF">F965_00088</name>
</gene>
<comment type="caution">
    <text evidence="1">The sequence shown here is derived from an EMBL/GenBank/DDBJ whole genome shotgun (WGS) entry which is preliminary data.</text>
</comment>
<dbReference type="RefSeq" id="WP_004811517.1">
    <property type="nucleotide sequence ID" value="NZ_KB849446.1"/>
</dbReference>
<evidence type="ECO:0000313" key="1">
    <source>
        <dbReference type="EMBL" id="ENV14742.1"/>
    </source>
</evidence>
<protein>
    <submittedName>
        <fullName evidence="1">Uncharacterized protein</fullName>
    </submittedName>
</protein>
<keyword evidence="2" id="KW-1185">Reference proteome</keyword>
<name>N8WRK1_9GAMM</name>
<reference evidence="1 2" key="1">
    <citation type="submission" date="2013-02" db="EMBL/GenBank/DDBJ databases">
        <title>The Genome Sequence of Acinetobacter schindleri NIPH 900.</title>
        <authorList>
            <consortium name="The Broad Institute Genome Sequencing Platform"/>
            <consortium name="The Broad Institute Genome Sequencing Center for Infectious Disease"/>
            <person name="Cerqueira G."/>
            <person name="Feldgarden M."/>
            <person name="Courvalin P."/>
            <person name="Perichon B."/>
            <person name="Grillot-Courvalin C."/>
            <person name="Clermont D."/>
            <person name="Rocha E."/>
            <person name="Yoon E.-J."/>
            <person name="Nemec A."/>
            <person name="Walker B."/>
            <person name="Young S.K."/>
            <person name="Zeng Q."/>
            <person name="Gargeya S."/>
            <person name="Fitzgerald M."/>
            <person name="Haas B."/>
            <person name="Abouelleil A."/>
            <person name="Alvarado L."/>
            <person name="Arachchi H.M."/>
            <person name="Berlin A.M."/>
            <person name="Chapman S.B."/>
            <person name="Dewar J."/>
            <person name="Goldberg J."/>
            <person name="Griggs A."/>
            <person name="Gujja S."/>
            <person name="Hansen M."/>
            <person name="Howarth C."/>
            <person name="Imamovic A."/>
            <person name="Larimer J."/>
            <person name="McCowan C."/>
            <person name="Murphy C."/>
            <person name="Neiman D."/>
            <person name="Pearson M."/>
            <person name="Priest M."/>
            <person name="Roberts A."/>
            <person name="Saif S."/>
            <person name="Shea T."/>
            <person name="Sisk P."/>
            <person name="Sykes S."/>
            <person name="Wortman J."/>
            <person name="Nusbaum C."/>
            <person name="Birren B."/>
        </authorList>
    </citation>
    <scope>NUCLEOTIDE SEQUENCE [LARGE SCALE GENOMIC DNA]</scope>
    <source>
        <strain evidence="1 2">NIPH 900</strain>
    </source>
</reference>